<accession>A0A6A6EM65</accession>
<sequence length="162" mass="18031">MESERRSHGAYPLLSSRPRVLPSSSLPPVRPRSSSPYTLLFPQILQDSAYDVFGGNGTFLLFCQTLIREEQDYVNCVTAAHVFEATARPNVTIGTEYSLSCALRRILPLLHQTGAQAMKPHHLLARAPLPAYSRFLRVGQAMAQKSNLGIRQPRKDSTPKMP</sequence>
<dbReference type="AlphaFoldDB" id="A0A6A6EM65"/>
<protein>
    <submittedName>
        <fullName evidence="2">Uncharacterized protein</fullName>
    </submittedName>
</protein>
<gene>
    <name evidence="2" type="ORF">K469DRAFT_344172</name>
</gene>
<evidence type="ECO:0000256" key="1">
    <source>
        <dbReference type="SAM" id="MobiDB-lite"/>
    </source>
</evidence>
<reference evidence="2" key="1">
    <citation type="journal article" date="2020" name="Stud. Mycol.">
        <title>101 Dothideomycetes genomes: a test case for predicting lifestyles and emergence of pathogens.</title>
        <authorList>
            <person name="Haridas S."/>
            <person name="Albert R."/>
            <person name="Binder M."/>
            <person name="Bloem J."/>
            <person name="Labutti K."/>
            <person name="Salamov A."/>
            <person name="Andreopoulos B."/>
            <person name="Baker S."/>
            <person name="Barry K."/>
            <person name="Bills G."/>
            <person name="Bluhm B."/>
            <person name="Cannon C."/>
            <person name="Castanera R."/>
            <person name="Culley D."/>
            <person name="Daum C."/>
            <person name="Ezra D."/>
            <person name="Gonzalez J."/>
            <person name="Henrissat B."/>
            <person name="Kuo A."/>
            <person name="Liang C."/>
            <person name="Lipzen A."/>
            <person name="Lutzoni F."/>
            <person name="Magnuson J."/>
            <person name="Mondo S."/>
            <person name="Nolan M."/>
            <person name="Ohm R."/>
            <person name="Pangilinan J."/>
            <person name="Park H.-J."/>
            <person name="Ramirez L."/>
            <person name="Alfaro M."/>
            <person name="Sun H."/>
            <person name="Tritt A."/>
            <person name="Yoshinaga Y."/>
            <person name="Zwiers L.-H."/>
            <person name="Turgeon B."/>
            <person name="Goodwin S."/>
            <person name="Spatafora J."/>
            <person name="Crous P."/>
            <person name="Grigoriev I."/>
        </authorList>
    </citation>
    <scope>NUCLEOTIDE SEQUENCE</scope>
    <source>
        <strain evidence="2">CBS 207.26</strain>
    </source>
</reference>
<dbReference type="EMBL" id="ML994616">
    <property type="protein sequence ID" value="KAF2191858.1"/>
    <property type="molecule type" value="Genomic_DNA"/>
</dbReference>
<name>A0A6A6EM65_9PEZI</name>
<dbReference type="Proteomes" id="UP000800200">
    <property type="component" value="Unassembled WGS sequence"/>
</dbReference>
<organism evidence="2 3">
    <name type="scientific">Zopfia rhizophila CBS 207.26</name>
    <dbReference type="NCBI Taxonomy" id="1314779"/>
    <lineage>
        <taxon>Eukaryota</taxon>
        <taxon>Fungi</taxon>
        <taxon>Dikarya</taxon>
        <taxon>Ascomycota</taxon>
        <taxon>Pezizomycotina</taxon>
        <taxon>Dothideomycetes</taxon>
        <taxon>Dothideomycetes incertae sedis</taxon>
        <taxon>Zopfiaceae</taxon>
        <taxon>Zopfia</taxon>
    </lineage>
</organism>
<feature type="region of interest" description="Disordered" evidence="1">
    <location>
        <begin position="1"/>
        <end position="33"/>
    </location>
</feature>
<keyword evidence="3" id="KW-1185">Reference proteome</keyword>
<feature type="compositionally biased region" description="Low complexity" evidence="1">
    <location>
        <begin position="12"/>
        <end position="33"/>
    </location>
</feature>
<evidence type="ECO:0000313" key="3">
    <source>
        <dbReference type="Proteomes" id="UP000800200"/>
    </source>
</evidence>
<proteinExistence type="predicted"/>
<evidence type="ECO:0000313" key="2">
    <source>
        <dbReference type="EMBL" id="KAF2191858.1"/>
    </source>
</evidence>